<name>A0ABR2HWY2_9EUKA</name>
<gene>
    <name evidence="1" type="ORF">M9Y10_016411</name>
</gene>
<keyword evidence="2" id="KW-1185">Reference proteome</keyword>
<organism evidence="1 2">
    <name type="scientific">Tritrichomonas musculus</name>
    <dbReference type="NCBI Taxonomy" id="1915356"/>
    <lineage>
        <taxon>Eukaryota</taxon>
        <taxon>Metamonada</taxon>
        <taxon>Parabasalia</taxon>
        <taxon>Tritrichomonadida</taxon>
        <taxon>Tritrichomonadidae</taxon>
        <taxon>Tritrichomonas</taxon>
    </lineage>
</organism>
<evidence type="ECO:0000313" key="2">
    <source>
        <dbReference type="Proteomes" id="UP001470230"/>
    </source>
</evidence>
<dbReference type="EMBL" id="JAPFFF010000021">
    <property type="protein sequence ID" value="KAK8853868.1"/>
    <property type="molecule type" value="Genomic_DNA"/>
</dbReference>
<dbReference type="InterPro" id="IPR016024">
    <property type="entry name" value="ARM-type_fold"/>
</dbReference>
<protein>
    <submittedName>
        <fullName evidence="1">Uncharacterized protein</fullName>
    </submittedName>
</protein>
<accession>A0ABR2HWY2</accession>
<sequence length="1576" mass="177921">MNELLTQLKALTSLPNTQSSLQKMQEYLLPFDSLLPDKATDSEVQSIETVLLSLLKINNGVMAPHCAICVGSHLVPLYKLESSHRFWNLIQVATDQPTPANLFCVGYVIKKIGHDSRSSLSNLAQTLTTLKEPLIYPALYALYNLYKICGNVLSKFANGAFSFAKNYTYSQHEPTQIAAIKLIEVLVPFTEIQSKKFISVAESTFKYSKSFFSLNECARLAALCVAEPYMKNTKSSDQEASEAQENQDFAIKAKSNKKGESSDLQNQLNLLKKFKNSFNLVFQYFLDFLEPEFVFKNAKQLIDFSLTVSPTSHTKVTAFFARDVRADLLQKLLLNPNTPFSQLRTLTFDAESAIQVADLAATKILGTDQSEKYAAGLYFIALTNSYPEQAREYLLSAIEFLSNPPANVNLREYDAKSLIASIILSVLDNKQSFLKTNSESVRKIFISIINNKNILMIHLQDYFMLLSTLPEDFIDAGFVTQQISSLIDTMKKQLAVEERSRKIPSRLIEFSILFFSMHPKIKDVSININLFVETVFQHITSLTNVAILGFLQLITKINPSEALVTNCAFFYLKSLMASTFSIPYIKSKCPGLMRQPEEGLVKQRPPSLGKSPLFFVDESVLPAKICNSLPVLFAQLSDSNVNKFLTLLMKASGNSKLTAAVILLTIYQDEKARSKIPESFIDQLLKNATPDNITRCQLICDCIAHHAATYRGTLNTILKFLNPKCKVPTACFISTSIVRFVPSLSEKVINQLLESAEQRLKDPQSVNYALHFMGALYEAKSVELVSLCNGDHQLQVWYNLLNAPVMSSPYTLSMISFCVEKLLPILLPFLSNPSTQALLRIVMIAFLRSPLQFSKEFFHYIYRAVIAFSPDVALKFNIKYPESILIPTELKLAVCGSLADLNKVKPLPSSLFDLIPQLIVLLQKTKDERVNHFIVAIAKSFDEKHFSEPTMISYFRLAKKILSSNSTPGFGEATVEPNTYVKSNALHIIRALFPMLANHQPLITECLDNLMTSTTRAIETTKIELHSVAYPILTDVVEKFRYTKEKEGQHRLLELYESQFSIATRFAFPTSVDVSCDFLVSYLDFYFDDYLNNQQSFIMLLDGYVNGLQRVVDKTSGFFSVASRLCILARDSQTICDQFIDFLKTLTPIFTQLVLDSIKLRSTRSDWEEVSRYRSRMSPFYHNLLSSFVWLHKTFPSEETVINIDSMSSFFLLEMTISSESWRIYAAFDAFTSLFRYFPDKIDINMMSSITFACADSVQKNKQLLGPLIPNFLLYTSRMLKNEEPYSEIWNYLCIILFKGMNCEAEALGLLIKNAPHPNMTVKFAQLIINKVSMKTFTEDEGIMLMTIIFESAKPAIPAVVKLLCTCRIGHVVHFKITSLERALTRSTTRESFDKLAYYVVKHFDEGGVELVSKLIVRKPDSGLGIELLARGAAKASILSIDKTIDDAIESLRFFQLSLSCVPELKNEKLFAIEVVKAAIHAIAKWGTDKKRGKQLISEVSILIGIADSQIDKEVSKKAYDEMSPDERDEAINNMQKFAQSAKKKKSKLSLKKFSANVVRKPQNEEGEWQSLDVED</sequence>
<proteinExistence type="predicted"/>
<comment type="caution">
    <text evidence="1">The sequence shown here is derived from an EMBL/GenBank/DDBJ whole genome shotgun (WGS) entry which is preliminary data.</text>
</comment>
<dbReference type="SUPFAM" id="SSF48371">
    <property type="entry name" value="ARM repeat"/>
    <property type="match status" value="1"/>
</dbReference>
<reference evidence="1 2" key="1">
    <citation type="submission" date="2024-04" db="EMBL/GenBank/DDBJ databases">
        <title>Tritrichomonas musculus Genome.</title>
        <authorList>
            <person name="Alves-Ferreira E."/>
            <person name="Grigg M."/>
            <person name="Lorenzi H."/>
            <person name="Galac M."/>
        </authorList>
    </citation>
    <scope>NUCLEOTIDE SEQUENCE [LARGE SCALE GENOMIC DNA]</scope>
    <source>
        <strain evidence="1 2">EAF2021</strain>
    </source>
</reference>
<evidence type="ECO:0000313" key="1">
    <source>
        <dbReference type="EMBL" id="KAK8853868.1"/>
    </source>
</evidence>
<dbReference type="Proteomes" id="UP001470230">
    <property type="component" value="Unassembled WGS sequence"/>
</dbReference>